<dbReference type="InterPro" id="IPR019587">
    <property type="entry name" value="Polyketide_cyclase/dehydratase"/>
</dbReference>
<sequence>MLTWRYEETIPTTANAEQVWALWSRPHEWNHWDEGLEWVTLDGPFEAGSRGQLKPVGEPMVNFVMLEVQKKRGFTNRSFLPLTCMDFIHTYSPEDSPGKGGKISVRIEMHGWLSPLFALLIGRGIQKTLKETLEKCSSLAGQLE</sequence>
<evidence type="ECO:0000313" key="1">
    <source>
        <dbReference type="EMBL" id="BAM07303.1"/>
    </source>
</evidence>
<dbReference type="InterPro" id="IPR023393">
    <property type="entry name" value="START-like_dom_sf"/>
</dbReference>
<dbReference type="Pfam" id="PF10604">
    <property type="entry name" value="Polyketide_cyc2"/>
    <property type="match status" value="1"/>
</dbReference>
<reference evidence="1 2" key="1">
    <citation type="journal article" date="2012" name="J. Bacteriol.">
        <title>Complete Genome Sequence of Leptospirillum ferrooxidans Strain C2-3, Isolated from a Fresh Volcanic Ash Deposit on the Island of Miyake, Japan.</title>
        <authorList>
            <person name="Fujimura R."/>
            <person name="Sato Y."/>
            <person name="Nishizawa T."/>
            <person name="Oshima K."/>
            <person name="Kim S.-W."/>
            <person name="Hattori M."/>
            <person name="Kamijo T."/>
            <person name="Ohta H."/>
        </authorList>
    </citation>
    <scope>NUCLEOTIDE SEQUENCE [LARGE SCALE GENOMIC DNA]</scope>
    <source>
        <strain evidence="1 2">C2-3</strain>
    </source>
</reference>
<dbReference type="AlphaFoldDB" id="I0IPV4"/>
<organism evidence="1 2">
    <name type="scientific">Leptospirillum ferrooxidans (strain C2-3)</name>
    <dbReference type="NCBI Taxonomy" id="1162668"/>
    <lineage>
        <taxon>Bacteria</taxon>
        <taxon>Pseudomonadati</taxon>
        <taxon>Nitrospirota</taxon>
        <taxon>Nitrospiria</taxon>
        <taxon>Nitrospirales</taxon>
        <taxon>Nitrospiraceae</taxon>
        <taxon>Leptospirillum</taxon>
    </lineage>
</organism>
<reference evidence="2" key="2">
    <citation type="submission" date="2012-03" db="EMBL/GenBank/DDBJ databases">
        <title>The complete genome sequence of the pioneer microbe on fresh volcanic deposit, Leptospirillum ferrooxidans strain C2-3.</title>
        <authorList>
            <person name="Fujimura R."/>
            <person name="Sato Y."/>
            <person name="Nishizawa T."/>
            <person name="Nanba K."/>
            <person name="Oshima K."/>
            <person name="Hattori M."/>
            <person name="Kamijo T."/>
            <person name="Ohta H."/>
        </authorList>
    </citation>
    <scope>NUCLEOTIDE SEQUENCE [LARGE SCALE GENOMIC DNA]</scope>
    <source>
        <strain evidence="2">C2-3</strain>
    </source>
</reference>
<gene>
    <name evidence="1" type="ordered locus">LFE_1621</name>
</gene>
<evidence type="ECO:0008006" key="3">
    <source>
        <dbReference type="Google" id="ProtNLM"/>
    </source>
</evidence>
<dbReference type="PATRIC" id="fig|1162668.3.peg.1932"/>
<dbReference type="Proteomes" id="UP000007382">
    <property type="component" value="Chromosome"/>
</dbReference>
<dbReference type="RefSeq" id="WP_014449788.1">
    <property type="nucleotide sequence ID" value="NC_017094.1"/>
</dbReference>
<dbReference type="SUPFAM" id="SSF55961">
    <property type="entry name" value="Bet v1-like"/>
    <property type="match status" value="1"/>
</dbReference>
<keyword evidence="2" id="KW-1185">Reference proteome</keyword>
<dbReference type="OrthoDB" id="9810827at2"/>
<dbReference type="EMBL" id="AP012342">
    <property type="protein sequence ID" value="BAM07303.1"/>
    <property type="molecule type" value="Genomic_DNA"/>
</dbReference>
<dbReference type="Gene3D" id="3.30.530.20">
    <property type="match status" value="1"/>
</dbReference>
<name>I0IPV4_LEPFC</name>
<dbReference type="KEGG" id="lfc:LFE_1621"/>
<dbReference type="HOGENOM" id="CLU_141027_0_0_0"/>
<dbReference type="eggNOG" id="ENOG5033IID">
    <property type="taxonomic scope" value="Bacteria"/>
</dbReference>
<evidence type="ECO:0000313" key="2">
    <source>
        <dbReference type="Proteomes" id="UP000007382"/>
    </source>
</evidence>
<accession>I0IPV4</accession>
<proteinExistence type="predicted"/>
<dbReference type="STRING" id="1162668.LFE_1621"/>
<protein>
    <recommendedName>
        <fullName evidence="3">Polyketide cyclase/dehydrase</fullName>
    </recommendedName>
</protein>